<evidence type="ECO:0000313" key="4">
    <source>
        <dbReference type="Proteomes" id="UP000076021"/>
    </source>
</evidence>
<dbReference type="GO" id="GO:0052689">
    <property type="term" value="F:carboxylic ester hydrolase activity"/>
    <property type="evidence" value="ECO:0007669"/>
    <property type="project" value="UniProtKB-ARBA"/>
</dbReference>
<reference evidence="3 4" key="1">
    <citation type="journal article" date="2016" name="Genome Announc.">
        <title>Whole-Genome Sequence of Rummeliibacillus stabekisii Strain PP9 Isolated from Antarctic Soil.</title>
        <authorList>
            <person name="da Mota F.F."/>
            <person name="Vollu R.E."/>
            <person name="Jurelevicius D."/>
            <person name="Seldin L."/>
        </authorList>
    </citation>
    <scope>NUCLEOTIDE SEQUENCE [LARGE SCALE GENOMIC DNA]</scope>
    <source>
        <strain evidence="3 4">PP9</strain>
    </source>
</reference>
<dbReference type="EMBL" id="CP014806">
    <property type="protein sequence ID" value="AMW98199.1"/>
    <property type="molecule type" value="Genomic_DNA"/>
</dbReference>
<gene>
    <name evidence="3" type="ORF">ATY39_01450</name>
</gene>
<dbReference type="SUPFAM" id="SSF53474">
    <property type="entry name" value="alpha/beta-Hydrolases"/>
    <property type="match status" value="1"/>
</dbReference>
<dbReference type="InterPro" id="IPR050261">
    <property type="entry name" value="FrsA_esterase"/>
</dbReference>
<dbReference type="Gene3D" id="3.40.50.1820">
    <property type="entry name" value="alpha/beta hydrolase"/>
    <property type="match status" value="1"/>
</dbReference>
<evidence type="ECO:0000259" key="2">
    <source>
        <dbReference type="Pfam" id="PF00326"/>
    </source>
</evidence>
<keyword evidence="1" id="KW-0378">Hydrolase</keyword>
<proteinExistence type="predicted"/>
<reference evidence="4" key="2">
    <citation type="submission" date="2016-03" db="EMBL/GenBank/DDBJ databases">
        <authorList>
            <person name="Ploux O."/>
        </authorList>
    </citation>
    <scope>NUCLEOTIDE SEQUENCE [LARGE SCALE GENOMIC DNA]</scope>
    <source>
        <strain evidence="4">PP9</strain>
    </source>
</reference>
<keyword evidence="4" id="KW-1185">Reference proteome</keyword>
<dbReference type="STRING" id="241244.ATY39_01450"/>
<dbReference type="InterPro" id="IPR001375">
    <property type="entry name" value="Peptidase_S9_cat"/>
</dbReference>
<sequence>MKVDHEIWGNIPLLHIYNEQSATKEAPTVIFLHGFTSAKEHNLHYAYQLVNKGLRVLLPDALLHGEREEELDEVQLSLRFWEIVLTSIEEVQFLRNQLLEKGLAKEGEIGLSGTSMGGIVTLGALKVYPWIKTAAVMMGSPAYVELAKEQIAGIEEKGFKIPLNDEELEGMYKTLSRFDLSKEPEGLLGRPVFFWHGKKDQMVPFKPTHEFYKLLQKDYYQDHPEDLAFMVDSSSGHKVSRAGMLAGTAFLADHLA</sequence>
<dbReference type="Proteomes" id="UP000076021">
    <property type="component" value="Chromosome"/>
</dbReference>
<evidence type="ECO:0000313" key="3">
    <source>
        <dbReference type="EMBL" id="AMW98199.1"/>
    </source>
</evidence>
<feature type="domain" description="Peptidase S9 prolyl oligopeptidase catalytic" evidence="2">
    <location>
        <begin position="96"/>
        <end position="241"/>
    </location>
</feature>
<dbReference type="RefSeq" id="WP_066784773.1">
    <property type="nucleotide sequence ID" value="NZ_CP014806.1"/>
</dbReference>
<dbReference type="PANTHER" id="PTHR22946">
    <property type="entry name" value="DIENELACTONE HYDROLASE DOMAIN-CONTAINING PROTEIN-RELATED"/>
    <property type="match status" value="1"/>
</dbReference>
<dbReference type="Pfam" id="PF00326">
    <property type="entry name" value="Peptidase_S9"/>
    <property type="match status" value="1"/>
</dbReference>
<dbReference type="OrthoDB" id="31158at2"/>
<protein>
    <submittedName>
        <fullName evidence="3">Esterase</fullName>
    </submittedName>
</protein>
<dbReference type="GO" id="GO:0008236">
    <property type="term" value="F:serine-type peptidase activity"/>
    <property type="evidence" value="ECO:0007669"/>
    <property type="project" value="InterPro"/>
</dbReference>
<dbReference type="InterPro" id="IPR029058">
    <property type="entry name" value="AB_hydrolase_fold"/>
</dbReference>
<evidence type="ECO:0000256" key="1">
    <source>
        <dbReference type="ARBA" id="ARBA00022801"/>
    </source>
</evidence>
<dbReference type="AlphaFoldDB" id="A0A143H9S7"/>
<dbReference type="GO" id="GO:0006508">
    <property type="term" value="P:proteolysis"/>
    <property type="evidence" value="ECO:0007669"/>
    <property type="project" value="InterPro"/>
</dbReference>
<dbReference type="PANTHER" id="PTHR22946:SF9">
    <property type="entry name" value="POLYKETIDE TRANSFERASE AF380"/>
    <property type="match status" value="1"/>
</dbReference>
<organism evidence="3 4">
    <name type="scientific">Rummeliibacillus stabekisii</name>
    <dbReference type="NCBI Taxonomy" id="241244"/>
    <lineage>
        <taxon>Bacteria</taxon>
        <taxon>Bacillati</taxon>
        <taxon>Bacillota</taxon>
        <taxon>Bacilli</taxon>
        <taxon>Bacillales</taxon>
        <taxon>Caryophanaceae</taxon>
        <taxon>Rummeliibacillus</taxon>
    </lineage>
</organism>
<accession>A0A143H9S7</accession>
<name>A0A143H9S7_9BACL</name>
<dbReference type="KEGG" id="rst:ATY39_01450"/>